<feature type="compositionally biased region" description="Basic and acidic residues" evidence="1">
    <location>
        <begin position="1909"/>
        <end position="1943"/>
    </location>
</feature>
<feature type="region of interest" description="Disordered" evidence="1">
    <location>
        <begin position="2323"/>
        <end position="2360"/>
    </location>
</feature>
<feature type="compositionally biased region" description="Low complexity" evidence="1">
    <location>
        <begin position="465"/>
        <end position="495"/>
    </location>
</feature>
<feature type="compositionally biased region" description="Basic residues" evidence="1">
    <location>
        <begin position="1310"/>
        <end position="1330"/>
    </location>
</feature>
<feature type="region of interest" description="Disordered" evidence="1">
    <location>
        <begin position="243"/>
        <end position="278"/>
    </location>
</feature>
<feature type="compositionally biased region" description="Low complexity" evidence="1">
    <location>
        <begin position="334"/>
        <end position="355"/>
    </location>
</feature>
<name>A0AAN6NQV5_9PEZI</name>
<feature type="compositionally biased region" description="Low complexity" evidence="1">
    <location>
        <begin position="683"/>
        <end position="695"/>
    </location>
</feature>
<reference evidence="2" key="1">
    <citation type="journal article" date="2023" name="Mol. Phylogenet. Evol.">
        <title>Genome-scale phylogeny and comparative genomics of the fungal order Sordariales.</title>
        <authorList>
            <person name="Hensen N."/>
            <person name="Bonometti L."/>
            <person name="Westerberg I."/>
            <person name="Brannstrom I.O."/>
            <person name="Guillou S."/>
            <person name="Cros-Aarteil S."/>
            <person name="Calhoun S."/>
            <person name="Haridas S."/>
            <person name="Kuo A."/>
            <person name="Mondo S."/>
            <person name="Pangilinan J."/>
            <person name="Riley R."/>
            <person name="LaButti K."/>
            <person name="Andreopoulos B."/>
            <person name="Lipzen A."/>
            <person name="Chen C."/>
            <person name="Yan M."/>
            <person name="Daum C."/>
            <person name="Ng V."/>
            <person name="Clum A."/>
            <person name="Steindorff A."/>
            <person name="Ohm R.A."/>
            <person name="Martin F."/>
            <person name="Silar P."/>
            <person name="Natvig D.O."/>
            <person name="Lalanne C."/>
            <person name="Gautier V."/>
            <person name="Ament-Velasquez S.L."/>
            <person name="Kruys A."/>
            <person name="Hutchinson M.I."/>
            <person name="Powell A.J."/>
            <person name="Barry K."/>
            <person name="Miller A.N."/>
            <person name="Grigoriev I.V."/>
            <person name="Debuchy R."/>
            <person name="Gladieux P."/>
            <person name="Hiltunen Thoren M."/>
            <person name="Johannesson H."/>
        </authorList>
    </citation>
    <scope>NUCLEOTIDE SEQUENCE</scope>
    <source>
        <strain evidence="2">CBS 626.80</strain>
    </source>
</reference>
<keyword evidence="3" id="KW-1185">Reference proteome</keyword>
<feature type="compositionally biased region" description="Basic and acidic residues" evidence="1">
    <location>
        <begin position="609"/>
        <end position="629"/>
    </location>
</feature>
<feature type="compositionally biased region" description="Acidic residues" evidence="1">
    <location>
        <begin position="557"/>
        <end position="572"/>
    </location>
</feature>
<dbReference type="PANTHER" id="PTHR48148:SF2">
    <property type="entry name" value="PA14 DOMAIN-CONTAINING PROTEIN"/>
    <property type="match status" value="1"/>
</dbReference>
<feature type="compositionally biased region" description="Low complexity" evidence="1">
    <location>
        <begin position="519"/>
        <end position="529"/>
    </location>
</feature>
<feature type="compositionally biased region" description="Low complexity" evidence="1">
    <location>
        <begin position="75"/>
        <end position="85"/>
    </location>
</feature>
<feature type="compositionally biased region" description="Low complexity" evidence="1">
    <location>
        <begin position="313"/>
        <end position="323"/>
    </location>
</feature>
<feature type="region of interest" description="Disordered" evidence="1">
    <location>
        <begin position="2013"/>
        <end position="2119"/>
    </location>
</feature>
<feature type="region of interest" description="Disordered" evidence="1">
    <location>
        <begin position="1"/>
        <end position="21"/>
    </location>
</feature>
<feature type="compositionally biased region" description="Basic and acidic residues" evidence="1">
    <location>
        <begin position="2107"/>
        <end position="2119"/>
    </location>
</feature>
<feature type="region of interest" description="Disordered" evidence="1">
    <location>
        <begin position="1457"/>
        <end position="1714"/>
    </location>
</feature>
<feature type="region of interest" description="Disordered" evidence="1">
    <location>
        <begin position="52"/>
        <end position="162"/>
    </location>
</feature>
<feature type="compositionally biased region" description="Acidic residues" evidence="1">
    <location>
        <begin position="246"/>
        <end position="263"/>
    </location>
</feature>
<sequence length="2428" mass="271721">MSLSKPSKEPTPPPTPPGELAAAADIPLLDSSLALPPTDSPFWTFIAEEICTVGDMDNDNNKTQEIPDSMSDVDNTNSPRRNNSTSEERSLTPPLEAREEDQQLVDASDDDNDNQNEPKLSNATLNNMNNSTSTSEDRNPITPPPETMSEQDPPLDPELQPQPDALELLPKIPDILAKISQRITDLQAAEDGPNLEESQQKVHDVTCSILLDTLAVASIVMAEEIADTEAKAALVNAALVPLPDCDKDENDLASELEEEEELDSQQPRSSESNSKEKEKYTLLSMLPSFQVARRAAAGGNNQVETVLHHHDNNSNNNNDHNLSALQYPPPPPGSCASSYSADADLDDPSPSHSSSLSLVPQFIAANLQAQGRKPHAPLPVSSQDDNHLHVPDVVVHVPTCTSYDDIDWSDLFFPAARGPSPASASASTSKSGPGPGPEEGPGPGPEEGPGPGPEEGPGPGPEEGPGPQDNSSLMSTKPTLTPSPSSSSLSKASLTVQVDDDPADVPPLPLSEDDDSDSFEVPLPLSVGVEVDDGGSGLFDYDYKEDLEGVGAQYEEMEEGEANIKEVEDESDSSQLFVVDNDDGDDDRRPTKEEKGKGKLADPDEEQEDKDKGKDKDKRDSDSHGDDTVRSLSISPCVHMQGHKRKWSRGSETAVSVGGKVVPTPGLDLSQHVINTSTDDEVQQQQLQEEQMQSPRSPPSPYTSAAAAPVVTTLGTPIAEYADMGSITLHQQVVVAPKPQRSKAARAPCPIHGTRNQRQPATATPKTRVYVHKPRLPEPKDSLAPSSPCLLSRPSPYAAHKSSLPRPRESLLHGSEPYTAAPYPPAVVVPWDLQKKKQDLHGLADLPVPERMPTYTRLSTTTDTSPVMPMWFEGFDAQEWSLIEPNASIYYRRIRHDWHQSLPQWPPYIIGPTPLILEMSQIGKDGLGGHLDMLFNCERYAPPGFKTPCQQLLSFTQFIRECLSLQEIRDITVPDFRTVHECKTWLETVTKNGRMLSLMAIHCHVERLRGGVAPGTHEFLDAVRDMGCQLGWNENVYFSKAETLTAFKHVARYDSSSTTTPFSSRRGDPGEHFCYGQGKSTDYCIALRENHPLLNVRVTLAALNTLNFEWMRWIGHPDYWVKTWDQCDEVVLPLRNSRLAEMRLRRKDLWTEATALNGRVDGWFEHHPEPPKTAHTASDAIAPRVCPSCQGLGHDHDESFCTYDTETPTSSGDSSPRGPHGLHPFPTPRPLPEPPRPGFSSLAEDGQRLLTEGDLASISRSERMLNKMDRNLDKHLSRLNPSKRQRTEATNVEAEKAAEPDTRTETQKERQRRKNRKKKEQQKEAKKKQTARAEVVAESKAQIYEHLKTGKFSREKVKDVLDKTMAKIKPKPGAIGQYGLPKKEEGAFRDWAKTLYIQHLRLVEAGEGTKLMGMFDIPADISEEDFYKAVVENIGLVEFKEGGFEIGWKLNAEEGTESQKALLDSPQDADQDALDNQLGQASTERSSAKEQESPEEARKPQPQHVQHYFEPVPSSQDTPEQHHTPVPQPKELDDMASAHVSQPAAEPSTGPEAASNDAPGTGAAPTVAPTDTPTSNLDDTSAAPNPPPLDKSKEASKAKKERRKVRKRLDREKEEARLREEAAAREELRRQAEARHQAELDRKIAEAQRKLDEEKARRLEQNQKEEAARLQRAEEEEIRFQKLKDEEAKKRKEEEVRKRTEEKRKKEEERTAEELRRQIEEEARLQAEREWYAKEEQRKLKEAAQKEEARRIALEAKQKAEFEAKQKAELEAIRLAEEDRKAEQKRKAAEAKREVEAKRKAEEIKKAAEEARRKAEEEARLKKEEEVKRKAEEKKRQVEAKRLAGEKRKAEAARQAEAKRLADEKRKMEAQQQADLKRQTELERLAEEKRKADEAARQTEANFQAELQRQADEAERKAIEAAQKRKAEAELKRQAEEKAAAEAKLKAEREARLKAEAEARLKAEREAKLKAEAEAKAAAEAKRKADLLKRQKKAIEEVERRRQADLEVARLAKDEQERRAREHAERLKREAQAARKAEEEAIRRAMEEARVRREKEEAERLKREADERVKKAEQLQKEAEEAREKAEREEARKKAAEEVKRRKKAQRKAETEAEAKREAEAEAARVKAEGEAKLREMLGIQQVDNALTFAEQTATTPFHEQQMLLQEAWHQIDESLLLSQQAHNMLLRAQHHNSEAFRQLGEADLLLSLSQGGSAADCEPEPTQDAPTLISARHHLDEALVQAQEGYRLLSEAWDYHDASARTAEEGHGLLVQVGLEGEHARVTEQYSLVEARHHNEEAFRRAEQGRSALEAVLAKMGIPLHVVTPPPASHQQLSDPEREREKSETMSTTSHDTTTDDDDRPYEERLAAFINDQLVTYGVWNPESKYVGYDPRNPSGPRAHEVPVWNNRQDYRVAVGSDVKGVKEAWW</sequence>
<feature type="region of interest" description="Disordered" evidence="1">
    <location>
        <begin position="1269"/>
        <end position="1333"/>
    </location>
</feature>
<evidence type="ECO:0000256" key="1">
    <source>
        <dbReference type="SAM" id="MobiDB-lite"/>
    </source>
</evidence>
<organism evidence="2 3">
    <name type="scientific">Pseudoneurospora amorphoporcata</name>
    <dbReference type="NCBI Taxonomy" id="241081"/>
    <lineage>
        <taxon>Eukaryota</taxon>
        <taxon>Fungi</taxon>
        <taxon>Dikarya</taxon>
        <taxon>Ascomycota</taxon>
        <taxon>Pezizomycotina</taxon>
        <taxon>Sordariomycetes</taxon>
        <taxon>Sordariomycetidae</taxon>
        <taxon>Sordariales</taxon>
        <taxon>Sordariaceae</taxon>
        <taxon>Pseudoneurospora</taxon>
    </lineage>
</organism>
<dbReference type="EMBL" id="MU859187">
    <property type="protein sequence ID" value="KAK3950176.1"/>
    <property type="molecule type" value="Genomic_DNA"/>
</dbReference>
<feature type="region of interest" description="Disordered" evidence="1">
    <location>
        <begin position="307"/>
        <end position="355"/>
    </location>
</feature>
<protein>
    <submittedName>
        <fullName evidence="2">Uncharacterized protein</fullName>
    </submittedName>
</protein>
<feature type="compositionally biased region" description="Basic and acidic residues" evidence="1">
    <location>
        <begin position="86"/>
        <end position="101"/>
    </location>
</feature>
<feature type="compositionally biased region" description="Basic and acidic residues" evidence="1">
    <location>
        <begin position="2013"/>
        <end position="2100"/>
    </location>
</feature>
<feature type="compositionally biased region" description="Low complexity" evidence="1">
    <location>
        <begin position="417"/>
        <end position="432"/>
    </location>
</feature>
<dbReference type="Proteomes" id="UP001303222">
    <property type="component" value="Unassembled WGS sequence"/>
</dbReference>
<feature type="compositionally biased region" description="Low complexity" evidence="1">
    <location>
        <begin position="121"/>
        <end position="134"/>
    </location>
</feature>
<feature type="compositionally biased region" description="Acidic residues" evidence="1">
    <location>
        <begin position="102"/>
        <end position="114"/>
    </location>
</feature>
<feature type="compositionally biased region" description="Polar residues" evidence="1">
    <location>
        <begin position="1202"/>
        <end position="1214"/>
    </location>
</feature>
<feature type="region of interest" description="Disordered" evidence="1">
    <location>
        <begin position="557"/>
        <end position="705"/>
    </location>
</feature>
<reference evidence="2" key="2">
    <citation type="submission" date="2023-06" db="EMBL/GenBank/DDBJ databases">
        <authorList>
            <consortium name="Lawrence Berkeley National Laboratory"/>
            <person name="Mondo S.J."/>
            <person name="Hensen N."/>
            <person name="Bonometti L."/>
            <person name="Westerberg I."/>
            <person name="Brannstrom I.O."/>
            <person name="Guillou S."/>
            <person name="Cros-Aarteil S."/>
            <person name="Calhoun S."/>
            <person name="Haridas S."/>
            <person name="Kuo A."/>
            <person name="Pangilinan J."/>
            <person name="Riley R."/>
            <person name="Labutti K."/>
            <person name="Andreopoulos B."/>
            <person name="Lipzen A."/>
            <person name="Chen C."/>
            <person name="Yanf M."/>
            <person name="Daum C."/>
            <person name="Ng V."/>
            <person name="Clum A."/>
            <person name="Steindorff A."/>
            <person name="Ohm R."/>
            <person name="Martin F."/>
            <person name="Silar P."/>
            <person name="Natvig D."/>
            <person name="Lalanne C."/>
            <person name="Gautier V."/>
            <person name="Ament-Velasquez S.L."/>
            <person name="Kruys A."/>
            <person name="Hutchinson M.I."/>
            <person name="Powell A.J."/>
            <person name="Barry K."/>
            <person name="Miller A.N."/>
            <person name="Grigoriev I.V."/>
            <person name="Debuchy R."/>
            <person name="Gladieux P."/>
            <person name="Thoren M.H."/>
            <person name="Johannesson H."/>
        </authorList>
    </citation>
    <scope>NUCLEOTIDE SEQUENCE</scope>
    <source>
        <strain evidence="2">CBS 626.80</strain>
    </source>
</reference>
<feature type="region of interest" description="Disordered" evidence="1">
    <location>
        <begin position="739"/>
        <end position="816"/>
    </location>
</feature>
<proteinExistence type="predicted"/>
<feature type="compositionally biased region" description="Basic residues" evidence="1">
    <location>
        <begin position="1599"/>
        <end position="1608"/>
    </location>
</feature>
<feature type="compositionally biased region" description="Basic and acidic residues" evidence="1">
    <location>
        <begin position="1486"/>
        <end position="1499"/>
    </location>
</feature>
<feature type="compositionally biased region" description="Basic and acidic residues" evidence="1">
    <location>
        <begin position="586"/>
        <end position="602"/>
    </location>
</feature>
<gene>
    <name evidence="2" type="ORF">QBC32DRAFT_316104</name>
</gene>
<feature type="compositionally biased region" description="Pro residues" evidence="1">
    <location>
        <begin position="434"/>
        <end position="464"/>
    </location>
</feature>
<feature type="compositionally biased region" description="Basic and acidic residues" evidence="1">
    <location>
        <begin position="1609"/>
        <end position="1714"/>
    </location>
</feature>
<feature type="compositionally biased region" description="Basic and acidic residues" evidence="1">
    <location>
        <begin position="1776"/>
        <end position="1897"/>
    </location>
</feature>
<feature type="compositionally biased region" description="Low complexity" evidence="1">
    <location>
        <begin position="1557"/>
        <end position="1574"/>
    </location>
</feature>
<feature type="region of interest" description="Disordered" evidence="1">
    <location>
        <begin position="417"/>
        <end position="542"/>
    </location>
</feature>
<accession>A0AAN6NQV5</accession>
<comment type="caution">
    <text evidence="2">The sequence shown here is derived from an EMBL/GenBank/DDBJ whole genome shotgun (WGS) entry which is preliminary data.</text>
</comment>
<feature type="compositionally biased region" description="Low complexity" evidence="1">
    <location>
        <begin position="782"/>
        <end position="796"/>
    </location>
</feature>
<feature type="compositionally biased region" description="Polar residues" evidence="1">
    <location>
        <begin position="754"/>
        <end position="765"/>
    </location>
</feature>
<evidence type="ECO:0000313" key="3">
    <source>
        <dbReference type="Proteomes" id="UP001303222"/>
    </source>
</evidence>
<feature type="compositionally biased region" description="Pro residues" evidence="1">
    <location>
        <begin position="1225"/>
        <end position="1237"/>
    </location>
</feature>
<feature type="compositionally biased region" description="Basic and acidic residues" evidence="1">
    <location>
        <begin position="2336"/>
        <end position="2345"/>
    </location>
</feature>
<feature type="region of interest" description="Disordered" evidence="1">
    <location>
        <begin position="1200"/>
        <end position="1243"/>
    </location>
</feature>
<dbReference type="CDD" id="cd06503">
    <property type="entry name" value="ATP-synt_Fo_b"/>
    <property type="match status" value="1"/>
</dbReference>
<feature type="compositionally biased region" description="Basic and acidic residues" evidence="1">
    <location>
        <begin position="1293"/>
        <end position="1309"/>
    </location>
</feature>
<evidence type="ECO:0000313" key="2">
    <source>
        <dbReference type="EMBL" id="KAK3950176.1"/>
    </source>
</evidence>
<dbReference type="PANTHER" id="PTHR48148">
    <property type="entry name" value="KERATINOCYTE PROLINE-RICH PROTEIN"/>
    <property type="match status" value="1"/>
</dbReference>
<feature type="region of interest" description="Disordered" evidence="1">
    <location>
        <begin position="1776"/>
        <end position="1943"/>
    </location>
</feature>